<organism evidence="8 9">
    <name type="scientific">Armatimonas rosea</name>
    <dbReference type="NCBI Taxonomy" id="685828"/>
    <lineage>
        <taxon>Bacteria</taxon>
        <taxon>Bacillati</taxon>
        <taxon>Armatimonadota</taxon>
        <taxon>Armatimonadia</taxon>
        <taxon>Armatimonadales</taxon>
        <taxon>Armatimonadaceae</taxon>
        <taxon>Armatimonas</taxon>
    </lineage>
</organism>
<evidence type="ECO:0000256" key="2">
    <source>
        <dbReference type="ARBA" id="ARBA00023015"/>
    </source>
</evidence>
<dbReference type="PANTHER" id="PTHR43133">
    <property type="entry name" value="RNA POLYMERASE ECF-TYPE SIGMA FACTO"/>
    <property type="match status" value="1"/>
</dbReference>
<dbReference type="InterPro" id="IPR013249">
    <property type="entry name" value="RNA_pol_sigma70_r4_t2"/>
</dbReference>
<keyword evidence="4" id="KW-0238">DNA-binding</keyword>
<name>A0A7W9W8C6_ARMRO</name>
<dbReference type="Proteomes" id="UP000520814">
    <property type="component" value="Unassembled WGS sequence"/>
</dbReference>
<dbReference type="InterPro" id="IPR036388">
    <property type="entry name" value="WH-like_DNA-bd_sf"/>
</dbReference>
<dbReference type="SUPFAM" id="SSF88946">
    <property type="entry name" value="Sigma2 domain of RNA polymerase sigma factors"/>
    <property type="match status" value="1"/>
</dbReference>
<feature type="domain" description="RNA polymerase sigma-70 region 2" evidence="6">
    <location>
        <begin position="2"/>
        <end position="55"/>
    </location>
</feature>
<gene>
    <name evidence="8" type="ORF">HNQ39_003262</name>
</gene>
<evidence type="ECO:0000256" key="3">
    <source>
        <dbReference type="ARBA" id="ARBA00023082"/>
    </source>
</evidence>
<dbReference type="NCBIfam" id="TIGR02937">
    <property type="entry name" value="sigma70-ECF"/>
    <property type="match status" value="1"/>
</dbReference>
<evidence type="ECO:0000313" key="9">
    <source>
        <dbReference type="Proteomes" id="UP000520814"/>
    </source>
</evidence>
<accession>A0A7W9W8C6</accession>
<dbReference type="GO" id="GO:0003677">
    <property type="term" value="F:DNA binding"/>
    <property type="evidence" value="ECO:0007669"/>
    <property type="project" value="UniProtKB-KW"/>
</dbReference>
<keyword evidence="2" id="KW-0805">Transcription regulation</keyword>
<dbReference type="Pfam" id="PF04542">
    <property type="entry name" value="Sigma70_r2"/>
    <property type="match status" value="1"/>
</dbReference>
<evidence type="ECO:0000259" key="7">
    <source>
        <dbReference type="Pfam" id="PF08281"/>
    </source>
</evidence>
<dbReference type="InterPro" id="IPR007627">
    <property type="entry name" value="RNA_pol_sigma70_r2"/>
</dbReference>
<evidence type="ECO:0000256" key="5">
    <source>
        <dbReference type="ARBA" id="ARBA00023163"/>
    </source>
</evidence>
<dbReference type="EMBL" id="JACHGW010000003">
    <property type="protein sequence ID" value="MBB6051452.1"/>
    <property type="molecule type" value="Genomic_DNA"/>
</dbReference>
<keyword evidence="5" id="KW-0804">Transcription</keyword>
<keyword evidence="3" id="KW-0731">Sigma factor</keyword>
<dbReference type="Pfam" id="PF08281">
    <property type="entry name" value="Sigma70_r4_2"/>
    <property type="match status" value="1"/>
</dbReference>
<dbReference type="CDD" id="cd06171">
    <property type="entry name" value="Sigma70_r4"/>
    <property type="match status" value="1"/>
</dbReference>
<dbReference type="Gene3D" id="1.10.1740.10">
    <property type="match status" value="1"/>
</dbReference>
<dbReference type="AlphaFoldDB" id="A0A7W9W8C6"/>
<proteinExistence type="inferred from homology"/>
<dbReference type="InterPro" id="IPR013325">
    <property type="entry name" value="RNA_pol_sigma_r2"/>
</dbReference>
<evidence type="ECO:0000313" key="8">
    <source>
        <dbReference type="EMBL" id="MBB6051452.1"/>
    </source>
</evidence>
<evidence type="ECO:0000256" key="4">
    <source>
        <dbReference type="ARBA" id="ARBA00023125"/>
    </source>
</evidence>
<dbReference type="Gene3D" id="1.10.10.10">
    <property type="entry name" value="Winged helix-like DNA-binding domain superfamily/Winged helix DNA-binding domain"/>
    <property type="match status" value="1"/>
</dbReference>
<protein>
    <submittedName>
        <fullName evidence="8">RNA polymerase sigma-70 factor (ECF subfamily)</fullName>
    </submittedName>
</protein>
<dbReference type="InterPro" id="IPR039425">
    <property type="entry name" value="RNA_pol_sigma-70-like"/>
</dbReference>
<dbReference type="InterPro" id="IPR013324">
    <property type="entry name" value="RNA_pol_sigma_r3/r4-like"/>
</dbReference>
<keyword evidence="9" id="KW-1185">Reference proteome</keyword>
<comment type="caution">
    <text evidence="8">The sequence shown here is derived from an EMBL/GenBank/DDBJ whole genome shotgun (WGS) entry which is preliminary data.</text>
</comment>
<evidence type="ECO:0000256" key="1">
    <source>
        <dbReference type="ARBA" id="ARBA00010641"/>
    </source>
</evidence>
<evidence type="ECO:0000259" key="6">
    <source>
        <dbReference type="Pfam" id="PF04542"/>
    </source>
</evidence>
<feature type="domain" description="RNA polymerase sigma factor 70 region 4 type 2" evidence="7">
    <location>
        <begin position="90"/>
        <end position="140"/>
    </location>
</feature>
<dbReference type="SUPFAM" id="SSF88659">
    <property type="entry name" value="Sigma3 and sigma4 domains of RNA polymerase sigma factors"/>
    <property type="match status" value="1"/>
</dbReference>
<sequence length="153" mass="17135">MYHYALRRLSSTQDAEDVAAEVYVVALETRWHPSLEPRPWLLGVARRKVADRLRLRLRRPEAPLQEAHELPCATASPEADALRAEAVATIRALVRALPELQREALLLQTAEELSVKEIAQVMGKSVSAVNSLLGRARETLRLKGGSYFQEDGR</sequence>
<dbReference type="GO" id="GO:0016987">
    <property type="term" value="F:sigma factor activity"/>
    <property type="evidence" value="ECO:0007669"/>
    <property type="project" value="UniProtKB-KW"/>
</dbReference>
<dbReference type="PANTHER" id="PTHR43133:SF8">
    <property type="entry name" value="RNA POLYMERASE SIGMA FACTOR HI_1459-RELATED"/>
    <property type="match status" value="1"/>
</dbReference>
<comment type="similarity">
    <text evidence="1">Belongs to the sigma-70 factor family. ECF subfamily.</text>
</comment>
<reference evidence="8 9" key="1">
    <citation type="submission" date="2020-08" db="EMBL/GenBank/DDBJ databases">
        <title>Genomic Encyclopedia of Type Strains, Phase IV (KMG-IV): sequencing the most valuable type-strain genomes for metagenomic binning, comparative biology and taxonomic classification.</title>
        <authorList>
            <person name="Goeker M."/>
        </authorList>
    </citation>
    <scope>NUCLEOTIDE SEQUENCE [LARGE SCALE GENOMIC DNA]</scope>
    <source>
        <strain evidence="8 9">DSM 23562</strain>
    </source>
</reference>
<dbReference type="GO" id="GO:0006352">
    <property type="term" value="P:DNA-templated transcription initiation"/>
    <property type="evidence" value="ECO:0007669"/>
    <property type="project" value="InterPro"/>
</dbReference>
<dbReference type="InterPro" id="IPR014284">
    <property type="entry name" value="RNA_pol_sigma-70_dom"/>
</dbReference>